<gene>
    <name evidence="2" type="ORF">AO382_1427</name>
</gene>
<dbReference type="AlphaFoldDB" id="A0A7Z0UXU2"/>
<evidence type="ECO:0000313" key="2">
    <source>
        <dbReference type="EMBL" id="OAV00277.1"/>
    </source>
</evidence>
<keyword evidence="1" id="KW-0472">Membrane</keyword>
<organism evidence="2 3">
    <name type="scientific">Moraxella catarrhalis</name>
    <name type="common">Branhamella catarrhalis</name>
    <dbReference type="NCBI Taxonomy" id="480"/>
    <lineage>
        <taxon>Bacteria</taxon>
        <taxon>Pseudomonadati</taxon>
        <taxon>Pseudomonadota</taxon>
        <taxon>Gammaproteobacteria</taxon>
        <taxon>Moraxellales</taxon>
        <taxon>Moraxellaceae</taxon>
        <taxon>Moraxella</taxon>
    </lineage>
</organism>
<dbReference type="EMBL" id="LXHE01000014">
    <property type="protein sequence ID" value="OAV00277.1"/>
    <property type="molecule type" value="Genomic_DNA"/>
</dbReference>
<proteinExistence type="predicted"/>
<evidence type="ECO:0000256" key="1">
    <source>
        <dbReference type="SAM" id="Phobius"/>
    </source>
</evidence>
<sequence length="49" mass="5611">MWKFQVIWSGCSVVVICLTKAVLTIYVPNQAGRLHGWAKWVHGLKREPC</sequence>
<evidence type="ECO:0000313" key="3">
    <source>
        <dbReference type="Proteomes" id="UP000078446"/>
    </source>
</evidence>
<accession>A0A7Z0UXU2</accession>
<dbReference type="Proteomes" id="UP000078446">
    <property type="component" value="Unassembled WGS sequence"/>
</dbReference>
<keyword evidence="1" id="KW-0812">Transmembrane</keyword>
<name>A0A7Z0UXU2_MORCA</name>
<feature type="transmembrane region" description="Helical" evidence="1">
    <location>
        <begin position="6"/>
        <end position="27"/>
    </location>
</feature>
<comment type="caution">
    <text evidence="2">The sequence shown here is derived from an EMBL/GenBank/DDBJ whole genome shotgun (WGS) entry which is preliminary data.</text>
</comment>
<protein>
    <submittedName>
        <fullName evidence="2">Uncharacterized protein</fullName>
    </submittedName>
</protein>
<keyword evidence="1" id="KW-1133">Transmembrane helix</keyword>
<reference evidence="2 3" key="1">
    <citation type="journal article" date="2016" name="Genome Biol. Evol.">
        <title>Comparative Genomic Analyses of the Moraxella catarrhalis Serosensitive and Seroresistant Lineages Demonstrate Their Independent Evolution.</title>
        <authorList>
            <person name="Earl J.P."/>
            <person name="de Vries S.P."/>
            <person name="Ahmed A."/>
            <person name="Powell E."/>
            <person name="Schultz M.P."/>
            <person name="Hermans P.W."/>
            <person name="Hill D.J."/>
            <person name="Zhou Z."/>
            <person name="Constantinidou C.I."/>
            <person name="Hu F.Z."/>
            <person name="Bootsma H.J."/>
            <person name="Ehrlich G.D."/>
        </authorList>
    </citation>
    <scope>NUCLEOTIDE SEQUENCE [LARGE SCALE GENOMIC DNA]</scope>
    <source>
        <strain evidence="2 3">Z7574</strain>
    </source>
</reference>